<dbReference type="PANTHER" id="PTHR33571">
    <property type="entry name" value="SSL8005 PROTEIN"/>
    <property type="match status" value="1"/>
</dbReference>
<organism evidence="11 12">
    <name type="scientific">Candidatus Yanofskybacteria bacterium RIFCSPLOWO2_02_FULL_47_9b</name>
    <dbReference type="NCBI Taxonomy" id="1802708"/>
    <lineage>
        <taxon>Bacteria</taxon>
        <taxon>Candidatus Yanofskyibacteriota</taxon>
    </lineage>
</organism>
<dbReference type="PANTHER" id="PTHR33571:SF14">
    <property type="entry name" value="PROTEIN ADENYLYLTRANSFERASE MJ0435-RELATED"/>
    <property type="match status" value="1"/>
</dbReference>
<keyword evidence="7" id="KW-0067">ATP-binding</keyword>
<comment type="similarity">
    <text evidence="9">Belongs to the MntA antitoxin family.</text>
</comment>
<feature type="domain" description="Polymerase nucleotidyl transferase" evidence="10">
    <location>
        <begin position="16"/>
        <end position="92"/>
    </location>
</feature>
<evidence type="ECO:0000259" key="10">
    <source>
        <dbReference type="Pfam" id="PF01909"/>
    </source>
</evidence>
<sequence>MTTISEEKLKETVTPFLKEAGVIRSSLFGSYARGEANEASDVDILIEAPDGMTLFGLGRLKRLLENALGREVDILTYGGIDPKLEKYILKDLVPIF</sequence>
<dbReference type="AlphaFoldDB" id="A0A1F8H8X6"/>
<keyword evidence="3" id="KW-0808">Transferase</keyword>
<evidence type="ECO:0000256" key="2">
    <source>
        <dbReference type="ARBA" id="ARBA00022649"/>
    </source>
</evidence>
<evidence type="ECO:0000256" key="3">
    <source>
        <dbReference type="ARBA" id="ARBA00022679"/>
    </source>
</evidence>
<gene>
    <name evidence="11" type="ORF">A3I39_01690</name>
</gene>
<proteinExistence type="inferred from homology"/>
<dbReference type="SUPFAM" id="SSF81301">
    <property type="entry name" value="Nucleotidyltransferase"/>
    <property type="match status" value="1"/>
</dbReference>
<accession>A0A1F8H8X6</accession>
<keyword evidence="2" id="KW-1277">Toxin-antitoxin system</keyword>
<name>A0A1F8H8X6_9BACT</name>
<dbReference type="EMBL" id="MGKW01000019">
    <property type="protein sequence ID" value="OGN34065.1"/>
    <property type="molecule type" value="Genomic_DNA"/>
</dbReference>
<evidence type="ECO:0000313" key="11">
    <source>
        <dbReference type="EMBL" id="OGN34065.1"/>
    </source>
</evidence>
<dbReference type="CDD" id="cd05403">
    <property type="entry name" value="NT_KNTase_like"/>
    <property type="match status" value="1"/>
</dbReference>
<dbReference type="InterPro" id="IPR052038">
    <property type="entry name" value="Type-VII_TA_antitoxin"/>
</dbReference>
<keyword evidence="5" id="KW-0479">Metal-binding</keyword>
<dbReference type="InterPro" id="IPR043519">
    <property type="entry name" value="NT_sf"/>
</dbReference>
<dbReference type="Proteomes" id="UP000178155">
    <property type="component" value="Unassembled WGS sequence"/>
</dbReference>
<comment type="caution">
    <text evidence="11">The sequence shown here is derived from an EMBL/GenBank/DDBJ whole genome shotgun (WGS) entry which is preliminary data.</text>
</comment>
<dbReference type="InterPro" id="IPR002934">
    <property type="entry name" value="Polymerase_NTP_transf_dom"/>
</dbReference>
<keyword evidence="8" id="KW-0460">Magnesium</keyword>
<reference evidence="11 12" key="1">
    <citation type="journal article" date="2016" name="Nat. Commun.">
        <title>Thousands of microbial genomes shed light on interconnected biogeochemical processes in an aquifer system.</title>
        <authorList>
            <person name="Anantharaman K."/>
            <person name="Brown C.T."/>
            <person name="Hug L.A."/>
            <person name="Sharon I."/>
            <person name="Castelle C.J."/>
            <person name="Probst A.J."/>
            <person name="Thomas B.C."/>
            <person name="Singh A."/>
            <person name="Wilkins M.J."/>
            <person name="Karaoz U."/>
            <person name="Brodie E.L."/>
            <person name="Williams K.H."/>
            <person name="Hubbard S.S."/>
            <person name="Banfield J.F."/>
        </authorList>
    </citation>
    <scope>NUCLEOTIDE SEQUENCE [LARGE SCALE GENOMIC DNA]</scope>
</reference>
<evidence type="ECO:0000256" key="4">
    <source>
        <dbReference type="ARBA" id="ARBA00022695"/>
    </source>
</evidence>
<protein>
    <recommendedName>
        <fullName evidence="10">Polymerase nucleotidyl transferase domain-containing protein</fullName>
    </recommendedName>
</protein>
<evidence type="ECO:0000256" key="6">
    <source>
        <dbReference type="ARBA" id="ARBA00022741"/>
    </source>
</evidence>
<dbReference type="Pfam" id="PF01909">
    <property type="entry name" value="NTP_transf_2"/>
    <property type="match status" value="1"/>
</dbReference>
<evidence type="ECO:0000256" key="8">
    <source>
        <dbReference type="ARBA" id="ARBA00022842"/>
    </source>
</evidence>
<comment type="cofactor">
    <cofactor evidence="1">
        <name>Mg(2+)</name>
        <dbReference type="ChEBI" id="CHEBI:18420"/>
    </cofactor>
</comment>
<evidence type="ECO:0000256" key="9">
    <source>
        <dbReference type="ARBA" id="ARBA00038276"/>
    </source>
</evidence>
<keyword evidence="6" id="KW-0547">Nucleotide-binding</keyword>
<dbReference type="GO" id="GO:0016779">
    <property type="term" value="F:nucleotidyltransferase activity"/>
    <property type="evidence" value="ECO:0007669"/>
    <property type="project" value="UniProtKB-KW"/>
</dbReference>
<dbReference type="GO" id="GO:0005524">
    <property type="term" value="F:ATP binding"/>
    <property type="evidence" value="ECO:0007669"/>
    <property type="project" value="UniProtKB-KW"/>
</dbReference>
<evidence type="ECO:0000256" key="5">
    <source>
        <dbReference type="ARBA" id="ARBA00022723"/>
    </source>
</evidence>
<dbReference type="Gene3D" id="3.30.460.10">
    <property type="entry name" value="Beta Polymerase, domain 2"/>
    <property type="match status" value="1"/>
</dbReference>
<evidence type="ECO:0000256" key="7">
    <source>
        <dbReference type="ARBA" id="ARBA00022840"/>
    </source>
</evidence>
<evidence type="ECO:0000313" key="12">
    <source>
        <dbReference type="Proteomes" id="UP000178155"/>
    </source>
</evidence>
<dbReference type="GO" id="GO:0046872">
    <property type="term" value="F:metal ion binding"/>
    <property type="evidence" value="ECO:0007669"/>
    <property type="project" value="UniProtKB-KW"/>
</dbReference>
<evidence type="ECO:0000256" key="1">
    <source>
        <dbReference type="ARBA" id="ARBA00001946"/>
    </source>
</evidence>
<keyword evidence="4" id="KW-0548">Nucleotidyltransferase</keyword>